<feature type="region of interest" description="Disordered" evidence="1">
    <location>
        <begin position="89"/>
        <end position="109"/>
    </location>
</feature>
<gene>
    <name evidence="2" type="ORF">Tci_898457</name>
</gene>
<proteinExistence type="predicted"/>
<name>A0A699UYB9_TANCI</name>
<organism evidence="2">
    <name type="scientific">Tanacetum cinerariifolium</name>
    <name type="common">Dalmatian daisy</name>
    <name type="synonym">Chrysanthemum cinerariifolium</name>
    <dbReference type="NCBI Taxonomy" id="118510"/>
    <lineage>
        <taxon>Eukaryota</taxon>
        <taxon>Viridiplantae</taxon>
        <taxon>Streptophyta</taxon>
        <taxon>Embryophyta</taxon>
        <taxon>Tracheophyta</taxon>
        <taxon>Spermatophyta</taxon>
        <taxon>Magnoliopsida</taxon>
        <taxon>eudicotyledons</taxon>
        <taxon>Gunneridae</taxon>
        <taxon>Pentapetalae</taxon>
        <taxon>asterids</taxon>
        <taxon>campanulids</taxon>
        <taxon>Asterales</taxon>
        <taxon>Asteraceae</taxon>
        <taxon>Asteroideae</taxon>
        <taxon>Anthemideae</taxon>
        <taxon>Anthemidinae</taxon>
        <taxon>Tanacetum</taxon>
    </lineage>
</organism>
<evidence type="ECO:0000256" key="1">
    <source>
        <dbReference type="SAM" id="MobiDB-lite"/>
    </source>
</evidence>
<sequence length="109" mass="12088">EVADEAKEVVEDAKVDDSADIYGRTTESQAEIYKIDLDHANKVLSMQDDETEPAEVQEVVDVVTIAKLITKTPRKGESVTLSNIFSTPVQDQGETSSRHVDSSNMHTFY</sequence>
<protein>
    <submittedName>
        <fullName evidence="2">Uncharacterized protein</fullName>
    </submittedName>
</protein>
<accession>A0A699UYB9</accession>
<dbReference type="EMBL" id="BKCJ011369160">
    <property type="protein sequence ID" value="GFD26488.1"/>
    <property type="molecule type" value="Genomic_DNA"/>
</dbReference>
<dbReference type="AlphaFoldDB" id="A0A699UYB9"/>
<reference evidence="2" key="1">
    <citation type="journal article" date="2019" name="Sci. Rep.">
        <title>Draft genome of Tanacetum cinerariifolium, the natural source of mosquito coil.</title>
        <authorList>
            <person name="Yamashiro T."/>
            <person name="Shiraishi A."/>
            <person name="Satake H."/>
            <person name="Nakayama K."/>
        </authorList>
    </citation>
    <scope>NUCLEOTIDE SEQUENCE</scope>
</reference>
<feature type="non-terminal residue" evidence="2">
    <location>
        <position position="1"/>
    </location>
</feature>
<evidence type="ECO:0000313" key="2">
    <source>
        <dbReference type="EMBL" id="GFD26488.1"/>
    </source>
</evidence>
<comment type="caution">
    <text evidence="2">The sequence shown here is derived from an EMBL/GenBank/DDBJ whole genome shotgun (WGS) entry which is preliminary data.</text>
</comment>